<keyword evidence="2" id="KW-1185">Reference proteome</keyword>
<reference evidence="1 2" key="1">
    <citation type="journal article" date="2006" name="Proc. Natl. Acad. Sci. U.S.A.">
        <title>Burkholderia xenovorans LB400 harbors a multi-replicon, 9.73-Mbp genome shaped for versatility.</title>
        <authorList>
            <person name="Chain P.S."/>
            <person name="Denef V.J."/>
            <person name="Konstantinidis K.T."/>
            <person name="Vergez L.M."/>
            <person name="Agullo L."/>
            <person name="Reyes V.L."/>
            <person name="Hauser L."/>
            <person name="Cordova M."/>
            <person name="Gomez L."/>
            <person name="Gonzalez M."/>
            <person name="Land M."/>
            <person name="Lao V."/>
            <person name="Larimer F."/>
            <person name="LiPuma J.J."/>
            <person name="Mahenthiralingam E."/>
            <person name="Malfatti S.A."/>
            <person name="Marx C.J."/>
            <person name="Parnell J.J."/>
            <person name="Ramette A."/>
            <person name="Richardson P."/>
            <person name="Seeger M."/>
            <person name="Smith D."/>
            <person name="Spilker T."/>
            <person name="Sul W.J."/>
            <person name="Tsoi T.V."/>
            <person name="Ulrich L.E."/>
            <person name="Zhulin I.B."/>
            <person name="Tiedje J.M."/>
        </authorList>
    </citation>
    <scope>NUCLEOTIDE SEQUENCE [LARGE SCALE GENOMIC DNA]</scope>
    <source>
        <strain evidence="1 2">LB400</strain>
    </source>
</reference>
<dbReference type="AlphaFoldDB" id="Q146W7"/>
<organism evidence="1 2">
    <name type="scientific">Paraburkholderia xenovorans (strain LB400)</name>
    <dbReference type="NCBI Taxonomy" id="266265"/>
    <lineage>
        <taxon>Bacteria</taxon>
        <taxon>Pseudomonadati</taxon>
        <taxon>Pseudomonadota</taxon>
        <taxon>Betaproteobacteria</taxon>
        <taxon>Burkholderiales</taxon>
        <taxon>Burkholderiaceae</taxon>
        <taxon>Paraburkholderia</taxon>
    </lineage>
</organism>
<protein>
    <submittedName>
        <fullName evidence="1">Uncharacterized protein</fullName>
    </submittedName>
</protein>
<accession>Q146W7</accession>
<dbReference type="EMBL" id="CP000270">
    <property type="protein sequence ID" value="ABE28622.1"/>
    <property type="molecule type" value="Genomic_DNA"/>
</dbReference>
<gene>
    <name evidence="1" type="ORF">Bxe_A4378</name>
</gene>
<dbReference type="Proteomes" id="UP000001817">
    <property type="component" value="Chromosome 1"/>
</dbReference>
<proteinExistence type="predicted"/>
<evidence type="ECO:0000313" key="2">
    <source>
        <dbReference type="Proteomes" id="UP000001817"/>
    </source>
</evidence>
<sequence length="118" mass="13268">MLLRYCLPATGLFRLCQPALSAYCPDKIFRRRFRPGAGYALTGQFVLILQWARIVTESQSGTATGENPPAARRYPENITRARPKSDGRARFNTAGFSRVFHTRAFSTGFRPPPAIFSR</sequence>
<name>Q146W7_PARXL</name>
<evidence type="ECO:0000313" key="1">
    <source>
        <dbReference type="EMBL" id="ABE28622.1"/>
    </source>
</evidence>
<dbReference type="KEGG" id="bxe:Bxe_A4378"/>